<feature type="domain" description="Acyl-CoA dehydrogenase/oxidase C-terminal" evidence="3">
    <location>
        <begin position="37"/>
        <end position="168"/>
    </location>
</feature>
<dbReference type="GO" id="GO:0003995">
    <property type="term" value="F:acyl-CoA dehydrogenase activity"/>
    <property type="evidence" value="ECO:0007669"/>
    <property type="project" value="TreeGrafter"/>
</dbReference>
<dbReference type="EMBL" id="JABXJJ020000081">
    <property type="protein sequence ID" value="MDI5974477.1"/>
    <property type="molecule type" value="Genomic_DNA"/>
</dbReference>
<dbReference type="InterPro" id="IPR046373">
    <property type="entry name" value="Acyl-CoA_Oxase/DH_mid-dom_sf"/>
</dbReference>
<feature type="non-terminal residue" evidence="4">
    <location>
        <position position="1"/>
    </location>
</feature>
<dbReference type="Gene3D" id="2.40.110.10">
    <property type="entry name" value="Butyryl-CoA Dehydrogenase, subunit A, domain 2"/>
    <property type="match status" value="1"/>
</dbReference>
<dbReference type="InterPro" id="IPR009075">
    <property type="entry name" value="AcylCo_DH/oxidase_C"/>
</dbReference>
<name>A0AA90HDN7_9ACTN</name>
<dbReference type="PANTHER" id="PTHR48083">
    <property type="entry name" value="MEDIUM-CHAIN SPECIFIC ACYL-COA DEHYDROGENASE, MITOCHONDRIAL-RELATED"/>
    <property type="match status" value="1"/>
</dbReference>
<proteinExistence type="predicted"/>
<accession>A0AA90HDN7</accession>
<keyword evidence="1" id="KW-0285">Flavoprotein</keyword>
<sequence length="176" mass="18646">LETVGLRGAALGELEFDGVPVSGEMMLGEHLPVTRRGLWGAVKTFNQVRLHVAAAAVGTAMAMAEYVGEHRKGAPGLSLALARTEAARELVYQAAARIDHAPEHGYFSSAAKLGATRMVVEVARWASGVMGPGGLLEHPLLEKWTRDAGAFEFMDGTGNVQRLQVARGYQAGHADA</sequence>
<evidence type="ECO:0000256" key="2">
    <source>
        <dbReference type="ARBA" id="ARBA00023002"/>
    </source>
</evidence>
<dbReference type="GO" id="GO:0033539">
    <property type="term" value="P:fatty acid beta-oxidation using acyl-CoA dehydrogenase"/>
    <property type="evidence" value="ECO:0007669"/>
    <property type="project" value="TreeGrafter"/>
</dbReference>
<dbReference type="InterPro" id="IPR036250">
    <property type="entry name" value="AcylCo_DH-like_C"/>
</dbReference>
<comment type="caution">
    <text evidence="4">The sequence shown here is derived from an EMBL/GenBank/DDBJ whole genome shotgun (WGS) entry which is preliminary data.</text>
</comment>
<dbReference type="AlphaFoldDB" id="A0AA90HDN7"/>
<organism evidence="4">
    <name type="scientific">Streptantibioticus silvisoli</name>
    <dbReference type="NCBI Taxonomy" id="2705255"/>
    <lineage>
        <taxon>Bacteria</taxon>
        <taxon>Bacillati</taxon>
        <taxon>Actinomycetota</taxon>
        <taxon>Actinomycetes</taxon>
        <taxon>Kitasatosporales</taxon>
        <taxon>Streptomycetaceae</taxon>
        <taxon>Streptantibioticus</taxon>
    </lineage>
</organism>
<dbReference type="GO" id="GO:0005737">
    <property type="term" value="C:cytoplasm"/>
    <property type="evidence" value="ECO:0007669"/>
    <property type="project" value="TreeGrafter"/>
</dbReference>
<dbReference type="PANTHER" id="PTHR48083:SF2">
    <property type="entry name" value="MEDIUM-CHAIN SPECIFIC ACYL-COA DEHYDROGENASE, MITOCHONDRIAL"/>
    <property type="match status" value="1"/>
</dbReference>
<gene>
    <name evidence="4" type="ORF">POF50_034895</name>
</gene>
<dbReference type="Gene3D" id="1.20.140.10">
    <property type="entry name" value="Butyryl-CoA Dehydrogenase, subunit A, domain 3"/>
    <property type="match status" value="1"/>
</dbReference>
<keyword evidence="2" id="KW-0560">Oxidoreductase</keyword>
<evidence type="ECO:0000256" key="1">
    <source>
        <dbReference type="ARBA" id="ARBA00022630"/>
    </source>
</evidence>
<dbReference type="RefSeq" id="WP_282699214.1">
    <property type="nucleotide sequence ID" value="NZ_JABXJJ020000081.1"/>
</dbReference>
<reference evidence="4" key="1">
    <citation type="submission" date="2023-05" db="EMBL/GenBank/DDBJ databases">
        <title>Streptantibioticus silvisoli sp. nov., acidotolerant actinomycetes 1 from pine litter.</title>
        <authorList>
            <person name="Swiecimska M."/>
            <person name="Golinska P."/>
            <person name="Sangal V."/>
            <person name="Wachnowicz B."/>
            <person name="Goodfellow M."/>
        </authorList>
    </citation>
    <scope>NUCLEOTIDE SEQUENCE</scope>
    <source>
        <strain evidence="4">SL13</strain>
    </source>
</reference>
<dbReference type="InterPro" id="IPR050741">
    <property type="entry name" value="Acyl-CoA_dehydrogenase"/>
</dbReference>
<protein>
    <submittedName>
        <fullName evidence="4">Acyl-CoA dehydrogenase family protein</fullName>
    </submittedName>
</protein>
<dbReference type="Pfam" id="PF00441">
    <property type="entry name" value="Acyl-CoA_dh_1"/>
    <property type="match status" value="1"/>
</dbReference>
<dbReference type="SUPFAM" id="SSF47203">
    <property type="entry name" value="Acyl-CoA dehydrogenase C-terminal domain-like"/>
    <property type="match status" value="1"/>
</dbReference>
<evidence type="ECO:0000259" key="3">
    <source>
        <dbReference type="Pfam" id="PF00441"/>
    </source>
</evidence>
<evidence type="ECO:0000313" key="4">
    <source>
        <dbReference type="EMBL" id="MDI5974477.1"/>
    </source>
</evidence>